<dbReference type="EMBL" id="PVXL01000007">
    <property type="protein sequence ID" value="PRR77549.1"/>
    <property type="molecule type" value="Genomic_DNA"/>
</dbReference>
<dbReference type="Gene3D" id="3.40.190.10">
    <property type="entry name" value="Periplasmic binding protein-like II"/>
    <property type="match status" value="2"/>
</dbReference>
<organism evidence="1 2">
    <name type="scientific">Neomoorella stamsii</name>
    <dbReference type="NCBI Taxonomy" id="1266720"/>
    <lineage>
        <taxon>Bacteria</taxon>
        <taxon>Bacillati</taxon>
        <taxon>Bacillota</taxon>
        <taxon>Clostridia</taxon>
        <taxon>Neomoorellales</taxon>
        <taxon>Neomoorellaceae</taxon>
        <taxon>Neomoorella</taxon>
    </lineage>
</organism>
<dbReference type="Proteomes" id="UP000239430">
    <property type="component" value="Unassembled WGS sequence"/>
</dbReference>
<dbReference type="CDD" id="cd13585">
    <property type="entry name" value="PBP2_TMBP_like"/>
    <property type="match status" value="1"/>
</dbReference>
<dbReference type="PANTHER" id="PTHR43649:SF12">
    <property type="entry name" value="DIACETYLCHITOBIOSE BINDING PROTEIN DASA"/>
    <property type="match status" value="1"/>
</dbReference>
<accession>A0A9X7J6G9</accession>
<dbReference type="InterPro" id="IPR050490">
    <property type="entry name" value="Bact_solute-bd_prot1"/>
</dbReference>
<gene>
    <name evidence="1" type="ORF">MOST_01460</name>
</gene>
<evidence type="ECO:0000313" key="2">
    <source>
        <dbReference type="Proteomes" id="UP000239430"/>
    </source>
</evidence>
<evidence type="ECO:0000313" key="1">
    <source>
        <dbReference type="EMBL" id="PRR77549.1"/>
    </source>
</evidence>
<reference evidence="1 2" key="1">
    <citation type="submission" date="2018-03" db="EMBL/GenBank/DDBJ databases">
        <title>Genome sequence of Moorella stamsii DSM 26217.</title>
        <authorList>
            <person name="Poehlein A."/>
            <person name="Daniel R."/>
        </authorList>
    </citation>
    <scope>NUCLEOTIDE SEQUENCE [LARGE SCALE GENOMIC DNA]</scope>
    <source>
        <strain evidence="2">DSM 26217</strain>
    </source>
</reference>
<comment type="caution">
    <text evidence="1">The sequence shown here is derived from an EMBL/GenBank/DDBJ whole genome shotgun (WGS) entry which is preliminary data.</text>
</comment>
<name>A0A9X7J6G9_9FIRM</name>
<keyword evidence="2" id="KW-1185">Reference proteome</keyword>
<proteinExistence type="predicted"/>
<dbReference type="PROSITE" id="PS51257">
    <property type="entry name" value="PROKAR_LIPOPROTEIN"/>
    <property type="match status" value="1"/>
</dbReference>
<dbReference type="PANTHER" id="PTHR43649">
    <property type="entry name" value="ARABINOSE-BINDING PROTEIN-RELATED"/>
    <property type="match status" value="1"/>
</dbReference>
<dbReference type="InterPro" id="IPR006059">
    <property type="entry name" value="SBP"/>
</dbReference>
<dbReference type="RefSeq" id="WP_054938261.1">
    <property type="nucleotide sequence ID" value="NZ_PVXL01000007.1"/>
</dbReference>
<dbReference type="Pfam" id="PF01547">
    <property type="entry name" value="SBP_bac_1"/>
    <property type="match status" value="1"/>
</dbReference>
<dbReference type="AlphaFoldDB" id="A0A9X7J6G9"/>
<protein>
    <submittedName>
        <fullName evidence="1">ABC transporter-binding protein</fullName>
    </submittedName>
</protein>
<dbReference type="SUPFAM" id="SSF53850">
    <property type="entry name" value="Periplasmic binding protein-like II"/>
    <property type="match status" value="1"/>
</dbReference>
<sequence length="446" mass="49254">MAKQKLKILIIVAGLLLSILSIVGCGGQKNNTVGQNQQNVSKQGETINLLTQKHPWTTAIEPFIPEFEKETGIKVNMQILTEQQTRDKSLMTLQAKSPDIDVWMSLKSYEGLAYAKAGFYEPLDKYVNDPNLTPPDYKFNDFMKGPLEGEKIEGKLVGIPIIVEGPVVFYRKDLFTKYNIPLPKTLDDLVSIARTIQEKTNGEVYGVALRGLPPAVCYTFGPFFHNMGLEWLDSNGKPNFDKPQAIKAIELYATLAGKYGPPGVVNNTFYQSTSLFTQGKVAMEIDASNELATIIDPKSSRVVENVGVIPIPPGPGGDHPTVLQWGISISAFSQHKEAAWKFVRWATSPEMQLRLALKGIASPRASVWENAEFKKSLAEPVRQEWASALKVIMEKGNPQVGPPAVKQAEVRKIIGEAIDKAILSQATPTQVAQEIQQKLVEVLKQQ</sequence>